<dbReference type="InterPro" id="IPR050491">
    <property type="entry name" value="AmpC-like"/>
</dbReference>
<name>A0A8J4A7S7_9ACTN</name>
<dbReference type="EMBL" id="BOPO01000005">
    <property type="protein sequence ID" value="GIL25264.1"/>
    <property type="molecule type" value="Genomic_DNA"/>
</dbReference>
<evidence type="ECO:0000313" key="3">
    <source>
        <dbReference type="Proteomes" id="UP000614996"/>
    </source>
</evidence>
<keyword evidence="3" id="KW-1185">Reference proteome</keyword>
<dbReference type="RefSeq" id="WP_207122897.1">
    <property type="nucleotide sequence ID" value="NZ_BOPO01000005.1"/>
</dbReference>
<dbReference type="PANTHER" id="PTHR46825">
    <property type="entry name" value="D-ALANYL-D-ALANINE-CARBOXYPEPTIDASE/ENDOPEPTIDASE AMPH"/>
    <property type="match status" value="1"/>
</dbReference>
<evidence type="ECO:0000313" key="2">
    <source>
        <dbReference type="EMBL" id="GIL25264.1"/>
    </source>
</evidence>
<dbReference type="Gene3D" id="3.40.710.10">
    <property type="entry name" value="DD-peptidase/beta-lactamase superfamily"/>
    <property type="match status" value="1"/>
</dbReference>
<dbReference type="InterPro" id="IPR012338">
    <property type="entry name" value="Beta-lactam/transpept-like"/>
</dbReference>
<feature type="domain" description="Beta-lactamase-related" evidence="1">
    <location>
        <begin position="25"/>
        <end position="339"/>
    </location>
</feature>
<accession>A0A8J4A7S7</accession>
<reference evidence="3" key="1">
    <citation type="journal article" date="2021" name="Int. J. Syst. Evol. Microbiol.">
        <title>Actinocatenispora comari sp. nov., an endophytic actinomycete isolated from aerial parts of Comarum salesowianum.</title>
        <authorList>
            <person name="Oyunbileg N."/>
            <person name="Iizaka Y."/>
            <person name="Hamada M."/>
            <person name="Davaapurev B.O."/>
            <person name="Fukumoto A."/>
            <person name="Tsetseg B."/>
            <person name="Kato F."/>
            <person name="Tamura T."/>
            <person name="Batkhuu J."/>
            <person name="Anzai Y."/>
        </authorList>
    </citation>
    <scope>NUCLEOTIDE SEQUENCE [LARGE SCALE GENOMIC DNA]</scope>
    <source>
        <strain evidence="3">NUM-2625</strain>
    </source>
</reference>
<dbReference type="PANTHER" id="PTHR46825:SF12">
    <property type="entry name" value="PENICILLIN-BINDING PROTEIN 4"/>
    <property type="match status" value="1"/>
</dbReference>
<dbReference type="Pfam" id="PF00144">
    <property type="entry name" value="Beta-lactamase"/>
    <property type="match status" value="1"/>
</dbReference>
<dbReference type="InterPro" id="IPR001466">
    <property type="entry name" value="Beta-lactam-related"/>
</dbReference>
<evidence type="ECO:0000259" key="1">
    <source>
        <dbReference type="Pfam" id="PF00144"/>
    </source>
</evidence>
<dbReference type="Proteomes" id="UP000614996">
    <property type="component" value="Unassembled WGS sequence"/>
</dbReference>
<proteinExistence type="predicted"/>
<dbReference type="AlphaFoldDB" id="A0A8J4A7S7"/>
<sequence length="452" mass="47230">MGDMPRFLDRYQLERPRSDHPLGFAAALADHHVPGISLALLEHGEVTQTWTMGRRSVTSDAPVEPDTLFQAGSISKSIAAACVLRLADEGVLDLDTDVNELLKSWQVPANDGWQPHVTLRQLLAHTAGTTVHGLIGYPPGMPVPSVPDLLDGHGNSAPVRVTALPGVRHGYSGGGYTIAQLALTDVTGLDFDTLAWELVFEPAGMVHSTFAQPLDRARAANAAAGHRPGPAPVAGGWHTYPDMAAAGLWSTASDLARFFAAIRASVAGAPGALLSEQSARAMLARGAPNVPYGLGVTIAEPGEPAFVGNSGTDEGYRSWAGIHLADGSGAAVMANGDYGYELITDVLLPALRREYGWPAAPAAPTPAVAAGDLAGRYASGDDEFLVAETDAGLTLTVPGQPSVPLTAGTDGGWRARVLNVDVRFADRDGDRVLVLHQELVPHADVEATRVTG</sequence>
<organism evidence="2 3">
    <name type="scientific">Actinocatenispora comari</name>
    <dbReference type="NCBI Taxonomy" id="2807577"/>
    <lineage>
        <taxon>Bacteria</taxon>
        <taxon>Bacillati</taxon>
        <taxon>Actinomycetota</taxon>
        <taxon>Actinomycetes</taxon>
        <taxon>Micromonosporales</taxon>
        <taxon>Micromonosporaceae</taxon>
        <taxon>Actinocatenispora</taxon>
    </lineage>
</organism>
<dbReference type="SUPFAM" id="SSF56601">
    <property type="entry name" value="beta-lactamase/transpeptidase-like"/>
    <property type="match status" value="1"/>
</dbReference>
<gene>
    <name evidence="2" type="ORF">NUM_05190</name>
</gene>
<comment type="caution">
    <text evidence="2">The sequence shown here is derived from an EMBL/GenBank/DDBJ whole genome shotgun (WGS) entry which is preliminary data.</text>
</comment>
<protein>
    <recommendedName>
        <fullName evidence="1">Beta-lactamase-related domain-containing protein</fullName>
    </recommendedName>
</protein>